<evidence type="ECO:0000313" key="2">
    <source>
        <dbReference type="EMBL" id="GGW35905.1"/>
    </source>
</evidence>
<organism evidence="2 3">
    <name type="scientific">Streptomyces lucensis JCM 4490</name>
    <dbReference type="NCBI Taxonomy" id="1306176"/>
    <lineage>
        <taxon>Bacteria</taxon>
        <taxon>Bacillati</taxon>
        <taxon>Actinomycetota</taxon>
        <taxon>Actinomycetes</taxon>
        <taxon>Kitasatosporales</taxon>
        <taxon>Streptomycetaceae</taxon>
        <taxon>Streptomyces</taxon>
    </lineage>
</organism>
<gene>
    <name evidence="2" type="ORF">GCM10010503_09630</name>
</gene>
<accession>A0A918MMB2</accession>
<dbReference type="CDD" id="cd00085">
    <property type="entry name" value="HNHc"/>
    <property type="match status" value="1"/>
</dbReference>
<dbReference type="SUPFAM" id="SSF54060">
    <property type="entry name" value="His-Me finger endonucleases"/>
    <property type="match status" value="1"/>
</dbReference>
<name>A0A918MMB2_9ACTN</name>
<dbReference type="Proteomes" id="UP000620224">
    <property type="component" value="Unassembled WGS sequence"/>
</dbReference>
<dbReference type="Pfam" id="PF13392">
    <property type="entry name" value="HNH_3"/>
    <property type="match status" value="1"/>
</dbReference>
<proteinExistence type="predicted"/>
<reference evidence="2 3" key="1">
    <citation type="journal article" date="2014" name="Int. J. Syst. Evol. Microbiol.">
        <title>Complete genome sequence of Corynebacterium casei LMG S-19264T (=DSM 44701T), isolated from a smear-ripened cheese.</title>
        <authorList>
            <consortium name="US DOE Joint Genome Institute (JGI-PGF)"/>
            <person name="Walter F."/>
            <person name="Albersmeier A."/>
            <person name="Kalinowski J."/>
            <person name="Ruckert C."/>
        </authorList>
    </citation>
    <scope>NUCLEOTIDE SEQUENCE [LARGE SCALE GENOMIC DNA]</scope>
    <source>
        <strain evidence="2 3">JCM 4490</strain>
    </source>
</reference>
<keyword evidence="3" id="KW-1185">Reference proteome</keyword>
<dbReference type="InterPro" id="IPR044925">
    <property type="entry name" value="His-Me_finger_sf"/>
</dbReference>
<dbReference type="InterPro" id="IPR003615">
    <property type="entry name" value="HNH_nuc"/>
</dbReference>
<feature type="domain" description="HNH nuclease" evidence="1">
    <location>
        <begin position="9"/>
        <end position="29"/>
    </location>
</feature>
<dbReference type="Gene3D" id="3.90.75.20">
    <property type="match status" value="1"/>
</dbReference>
<dbReference type="AlphaFoldDB" id="A0A918MMB2"/>
<protein>
    <recommendedName>
        <fullName evidence="1">HNH nuclease domain-containing protein</fullName>
    </recommendedName>
</protein>
<sequence length="53" mass="6145">MWRDRPLPLEVDHIDGNRRDNRIENLRLLCPNCHSTTDNYRGRGKARTGGRAA</sequence>
<evidence type="ECO:0000313" key="3">
    <source>
        <dbReference type="Proteomes" id="UP000620224"/>
    </source>
</evidence>
<evidence type="ECO:0000259" key="1">
    <source>
        <dbReference type="Pfam" id="PF13392"/>
    </source>
</evidence>
<comment type="caution">
    <text evidence="2">The sequence shown here is derived from an EMBL/GenBank/DDBJ whole genome shotgun (WGS) entry which is preliminary data.</text>
</comment>
<dbReference type="EMBL" id="BMUE01000002">
    <property type="protein sequence ID" value="GGW35905.1"/>
    <property type="molecule type" value="Genomic_DNA"/>
</dbReference>